<feature type="signal peptide" evidence="2">
    <location>
        <begin position="1"/>
        <end position="36"/>
    </location>
</feature>
<dbReference type="NCBIfam" id="NF033748">
    <property type="entry name" value="class_F_sortase"/>
    <property type="match status" value="1"/>
</dbReference>
<evidence type="ECO:0000256" key="2">
    <source>
        <dbReference type="SAM" id="SignalP"/>
    </source>
</evidence>
<gene>
    <name evidence="3" type="ordered locus">REQ_13890</name>
</gene>
<name>A0A3S5Y4K6_RHOH1</name>
<evidence type="ECO:0000313" key="4">
    <source>
        <dbReference type="Proteomes" id="UP000006892"/>
    </source>
</evidence>
<keyword evidence="1" id="KW-0378">Hydrolase</keyword>
<evidence type="ECO:0000313" key="3">
    <source>
        <dbReference type="EMBL" id="CBH47473.1"/>
    </source>
</evidence>
<accession>A0A3S5Y4K6</accession>
<sequence>MSSTVNDKPTGRFRRSSGTGLSAVLAGALACGFLLASCAAPESAVPAQSGPAPTTSAAAPIVSGPENAVLRPDRLVVAAIGVDTELVDLGLEPDGTLEVPPGAFPAGWYSGSPVPGERGPAILAGHVDWGGEPGVFLRLHELIPGDTIDTIRSDGVTAVFRVTRVDRYAKAEFPTAAVYGNIDHPGLRLITCGGEFDTAARSYRDNTVVFADLVEERVQSAQ</sequence>
<dbReference type="AlphaFoldDB" id="A0A3S5Y4K6"/>
<dbReference type="InterPro" id="IPR023365">
    <property type="entry name" value="Sortase_dom-sf"/>
</dbReference>
<dbReference type="CDD" id="cd05829">
    <property type="entry name" value="Sortase_F"/>
    <property type="match status" value="1"/>
</dbReference>
<keyword evidence="2" id="KW-0732">Signal</keyword>
<dbReference type="EMBL" id="FN563149">
    <property type="protein sequence ID" value="CBH47473.1"/>
    <property type="molecule type" value="Genomic_DNA"/>
</dbReference>
<organism evidence="3">
    <name type="scientific">Rhodococcus hoagii (strain 103S)</name>
    <name type="common">Rhodococcus equi</name>
    <dbReference type="NCBI Taxonomy" id="685727"/>
    <lineage>
        <taxon>Bacteria</taxon>
        <taxon>Bacillati</taxon>
        <taxon>Actinomycetota</taxon>
        <taxon>Actinomycetes</taxon>
        <taxon>Mycobacteriales</taxon>
        <taxon>Nocardiaceae</taxon>
        <taxon>Prescottella</taxon>
    </lineage>
</organism>
<dbReference type="InterPro" id="IPR005754">
    <property type="entry name" value="Sortase"/>
</dbReference>
<dbReference type="RefSeq" id="WP_013415357.1">
    <property type="nucleotide sequence ID" value="NC_014659.1"/>
</dbReference>
<dbReference type="GO" id="GO:0016787">
    <property type="term" value="F:hydrolase activity"/>
    <property type="evidence" value="ECO:0007669"/>
    <property type="project" value="UniProtKB-KW"/>
</dbReference>
<dbReference type="KEGG" id="req:REQ_13890"/>
<reference evidence="3" key="1">
    <citation type="journal article" date="2010" name="PLoS Genet.">
        <title>The genome of a pathogenic rhodococcus: cooptive virulence underpinned by key gene acquisitions.</title>
        <authorList>
            <person name="Letek M."/>
            <person name="Gonzalez P."/>
            <person name="Macarthur I."/>
            <person name="Rodriguez H."/>
            <person name="Freeman T.C."/>
            <person name="Valero-Rello A."/>
            <person name="Blanco M."/>
            <person name="Buckley T."/>
            <person name="Cherevach I."/>
            <person name="Fahey R."/>
            <person name="Hapeshi A."/>
            <person name="Holdstock J."/>
            <person name="Leadon D."/>
            <person name="Navas J."/>
            <person name="Ocampo A."/>
            <person name="Quail M.A."/>
            <person name="Sanders M."/>
            <person name="Scortti M.M."/>
            <person name="Prescott J.F."/>
            <person name="Fogarty U."/>
            <person name="Meijer W.G."/>
            <person name="Parkhill J."/>
            <person name="Bentley S.D."/>
            <person name="Vazquez-Boland J.A."/>
        </authorList>
    </citation>
    <scope>NUCLEOTIDE SEQUENCE [LARGE SCALE GENOMIC DNA]</scope>
    <source>
        <strain evidence="3 4">103S</strain>
    </source>
</reference>
<dbReference type="Gene3D" id="2.40.260.10">
    <property type="entry name" value="Sortase"/>
    <property type="match status" value="1"/>
</dbReference>
<proteinExistence type="predicted"/>
<dbReference type="SUPFAM" id="SSF63817">
    <property type="entry name" value="Sortase"/>
    <property type="match status" value="1"/>
</dbReference>
<dbReference type="Proteomes" id="UP001154400">
    <property type="component" value="Chromosome"/>
</dbReference>
<evidence type="ECO:0000256" key="1">
    <source>
        <dbReference type="ARBA" id="ARBA00022801"/>
    </source>
</evidence>
<feature type="chain" id="PRO_5038378369" evidence="2">
    <location>
        <begin position="37"/>
        <end position="222"/>
    </location>
</feature>
<protein>
    <submittedName>
        <fullName evidence="3">Sortase-like protein</fullName>
    </submittedName>
</protein>
<dbReference type="Pfam" id="PF04203">
    <property type="entry name" value="Sortase"/>
    <property type="match status" value="1"/>
</dbReference>
<dbReference type="InterPro" id="IPR042001">
    <property type="entry name" value="Sortase_F"/>
</dbReference>